<evidence type="ECO:0000256" key="1">
    <source>
        <dbReference type="ARBA" id="ARBA00006721"/>
    </source>
</evidence>
<keyword evidence="2" id="KW-0328">Glycosyltransferase</keyword>
<evidence type="ECO:0000256" key="4">
    <source>
        <dbReference type="SAM" id="MobiDB-lite"/>
    </source>
</evidence>
<evidence type="ECO:0000256" key="3">
    <source>
        <dbReference type="ARBA" id="ARBA00022679"/>
    </source>
</evidence>
<dbReference type="EMBL" id="LT671577">
    <property type="protein sequence ID" value="SHO33608.1"/>
    <property type="molecule type" value="Genomic_DNA"/>
</dbReference>
<evidence type="ECO:0000313" key="5">
    <source>
        <dbReference type="EMBL" id="SHO33608.1"/>
    </source>
</evidence>
<dbReference type="RefSeq" id="YP_009329480.1">
    <property type="nucleotide sequence ID" value="NC_032108.1"/>
</dbReference>
<dbReference type="InterPro" id="IPR029044">
    <property type="entry name" value="Nucleotide-diphossugar_trans"/>
</dbReference>
<dbReference type="PANTHER" id="PTHR10730">
    <property type="entry name" value="PROCOLLAGEN-LYSINE,2-OXOGLUTARATE 5-DIOXYGENASE/GLYCOSYLTRANSFERASE 25 FAMILY MEMBER"/>
    <property type="match status" value="1"/>
</dbReference>
<feature type="region of interest" description="Disordered" evidence="4">
    <location>
        <begin position="1"/>
        <end position="29"/>
    </location>
</feature>
<dbReference type="InterPro" id="IPR050757">
    <property type="entry name" value="Collagen_mod_GT25"/>
</dbReference>
<accession>A0A1M7XVQ4</accession>
<reference evidence="5 6" key="1">
    <citation type="submission" date="2016-11" db="EMBL/GenBank/DDBJ databases">
        <authorList>
            <consortium name="Urmite Genomes"/>
        </authorList>
    </citation>
    <scope>NUCLEOTIDE SEQUENCE [LARGE SCALE GENOMIC DNA]</scope>
    <source>
        <strain evidence="5 6">A11</strain>
    </source>
</reference>
<evidence type="ECO:0000313" key="6">
    <source>
        <dbReference type="Proteomes" id="UP000201465"/>
    </source>
</evidence>
<gene>
    <name evidence="5" type="ORF">BQ3484_540</name>
</gene>
<dbReference type="Gene3D" id="3.90.550.10">
    <property type="entry name" value="Spore Coat Polysaccharide Biosynthesis Protein SpsA, Chain A"/>
    <property type="match status" value="1"/>
</dbReference>
<organism evidence="5 6">
    <name type="scientific">Cedratvirus A11</name>
    <dbReference type="NCBI Taxonomy" id="1903266"/>
    <lineage>
        <taxon>Viruses</taxon>
        <taxon>Pithoviruses</taxon>
        <taxon>Orthocedratvirinae</taxon>
        <taxon>Alphacedratvirus</taxon>
        <taxon>Alphacedratvirus aljazairmassiliense</taxon>
    </lineage>
</organism>
<dbReference type="SUPFAM" id="SSF53448">
    <property type="entry name" value="Nucleotide-diphospho-sugar transferases"/>
    <property type="match status" value="1"/>
</dbReference>
<dbReference type="Proteomes" id="UP000201465">
    <property type="component" value="Segment"/>
</dbReference>
<proteinExistence type="inferred from homology"/>
<name>A0A1M7XVQ4_9VIRU</name>
<dbReference type="GeneID" id="30523529"/>
<dbReference type="GO" id="GO:0016740">
    <property type="term" value="F:transferase activity"/>
    <property type="evidence" value="ECO:0007669"/>
    <property type="project" value="UniProtKB-KW"/>
</dbReference>
<comment type="similarity">
    <text evidence="1">Belongs to the glycosyltransferase 25 family.</text>
</comment>
<sequence>MDLESEPGSCKSEQESFHDSPSSEGMLPSSESEDITIAILAKDKAHCLDIYLSCIEKQTWPKKNTNLYIRTNNNNDDTEEVLATWLQKHEAEYKKVFFDASDVQERVQCYTPHEWNGLRFSVLGKIRQDSVDWAKTNNSHYFVADCDNFILPHTLETLYSLEKGVVGPLLRGQGCYANYHYNITPDGYCADSGQGNYLDILHGSHKGVIEVPVIHCTYFIRREHLKDIVYVDGSGRHEYVIFSANLRSKGIKQYLTNETYFGYLTFADSRTELLQDERIRDFLSTDEKSLV</sequence>
<evidence type="ECO:0000256" key="2">
    <source>
        <dbReference type="ARBA" id="ARBA00022676"/>
    </source>
</evidence>
<keyword evidence="3 5" id="KW-0808">Transferase</keyword>
<dbReference type="PANTHER" id="PTHR10730:SF53">
    <property type="entry name" value="GLYCOSYLTRANSFERASE 25 FAMILY MEMBER"/>
    <property type="match status" value="1"/>
</dbReference>
<protein>
    <submittedName>
        <fullName evidence="5">Glycosyltransferase family 2</fullName>
    </submittedName>
</protein>
<dbReference type="KEGG" id="vg:30523529"/>
<dbReference type="OrthoDB" id="30901at10239"/>
<keyword evidence="6" id="KW-1185">Reference proteome</keyword>